<dbReference type="PANTHER" id="PTHR40761">
    <property type="entry name" value="CONSERVED INTEGRAL MEMBRANE ALANINE VALINE AND LEUCINE RICH PROTEIN-RELATED"/>
    <property type="match status" value="1"/>
</dbReference>
<evidence type="ECO:0000313" key="3">
    <source>
        <dbReference type="EMBL" id="SES16340.1"/>
    </source>
</evidence>
<evidence type="ECO:0008006" key="5">
    <source>
        <dbReference type="Google" id="ProtNLM"/>
    </source>
</evidence>
<feature type="chain" id="PRO_5038367653" description="Integral membrane protein" evidence="2">
    <location>
        <begin position="17"/>
        <end position="284"/>
    </location>
</feature>
<reference evidence="4" key="1">
    <citation type="submission" date="2016-10" db="EMBL/GenBank/DDBJ databases">
        <authorList>
            <person name="Varghese N."/>
            <person name="Submissions S."/>
        </authorList>
    </citation>
    <scope>NUCLEOTIDE SEQUENCE [LARGE SCALE GENOMIC DNA]</scope>
    <source>
        <strain evidence="4">CGMCC 1.6963</strain>
    </source>
</reference>
<keyword evidence="4" id="KW-1185">Reference proteome</keyword>
<accession>A0A1H9V3E7</accession>
<dbReference type="AlphaFoldDB" id="A0A1H9V3E7"/>
<feature type="transmembrane region" description="Helical" evidence="1">
    <location>
        <begin position="199"/>
        <end position="219"/>
    </location>
</feature>
<evidence type="ECO:0000313" key="4">
    <source>
        <dbReference type="Proteomes" id="UP000199019"/>
    </source>
</evidence>
<feature type="transmembrane region" description="Helical" evidence="1">
    <location>
        <begin position="103"/>
        <end position="121"/>
    </location>
</feature>
<dbReference type="Proteomes" id="UP000199019">
    <property type="component" value="Unassembled WGS sequence"/>
</dbReference>
<dbReference type="EMBL" id="FOHB01000003">
    <property type="protein sequence ID" value="SES16340.1"/>
    <property type="molecule type" value="Genomic_DNA"/>
</dbReference>
<name>A0A1H9V3E7_9MICO</name>
<keyword evidence="1" id="KW-1133">Transmembrane helix</keyword>
<keyword evidence="1" id="KW-0812">Transmembrane</keyword>
<feature type="transmembrane region" description="Helical" evidence="1">
    <location>
        <begin position="260"/>
        <end position="278"/>
    </location>
</feature>
<feature type="transmembrane region" description="Helical" evidence="1">
    <location>
        <begin position="226"/>
        <end position="248"/>
    </location>
</feature>
<dbReference type="OrthoDB" id="4868873at2"/>
<feature type="signal peptide" evidence="2">
    <location>
        <begin position="1"/>
        <end position="16"/>
    </location>
</feature>
<dbReference type="PANTHER" id="PTHR40761:SF1">
    <property type="entry name" value="CONSERVED INTEGRAL MEMBRANE ALANINE VALINE AND LEUCINE RICH PROTEIN-RELATED"/>
    <property type="match status" value="1"/>
</dbReference>
<dbReference type="NCBIfam" id="NF038012">
    <property type="entry name" value="DMT_1"/>
    <property type="match status" value="1"/>
</dbReference>
<keyword evidence="1" id="KW-0472">Membrane</keyword>
<organism evidence="3 4">
    <name type="scientific">Pedococcus cremeus</name>
    <dbReference type="NCBI Taxonomy" id="587636"/>
    <lineage>
        <taxon>Bacteria</taxon>
        <taxon>Bacillati</taxon>
        <taxon>Actinomycetota</taxon>
        <taxon>Actinomycetes</taxon>
        <taxon>Micrococcales</taxon>
        <taxon>Intrasporangiaceae</taxon>
        <taxon>Pedococcus</taxon>
    </lineage>
</organism>
<dbReference type="RefSeq" id="WP_143056185.1">
    <property type="nucleotide sequence ID" value="NZ_FOHB01000003.1"/>
</dbReference>
<evidence type="ECO:0000256" key="2">
    <source>
        <dbReference type="SAM" id="SignalP"/>
    </source>
</evidence>
<gene>
    <name evidence="3" type="ORF">SAMN05216199_2282</name>
</gene>
<protein>
    <recommendedName>
        <fullName evidence="5">Integral membrane protein</fullName>
    </recommendedName>
</protein>
<feature type="transmembrane region" description="Helical" evidence="1">
    <location>
        <begin position="133"/>
        <end position="152"/>
    </location>
</feature>
<evidence type="ECO:0000256" key="1">
    <source>
        <dbReference type="SAM" id="Phobius"/>
    </source>
</evidence>
<proteinExistence type="predicted"/>
<keyword evidence="2" id="KW-0732">Signal</keyword>
<feature type="transmembrane region" description="Helical" evidence="1">
    <location>
        <begin position="60"/>
        <end position="83"/>
    </location>
</feature>
<dbReference type="STRING" id="587636.SAMN05216199_2282"/>
<sequence length="284" mass="28211">MSLAVALPCAVMSAVAYGTATAVQHRAAHRGTGRADARGVLRLARDPRWLASVGGDTVGLVLQVVALATGPVLLVQPLLVLAVPVALPVGRVLGGPAPTWRDYAACVGILGALAVFFGLVGNPGEASPLPAAHAAWATAGAAAIGAVLLLAVRTASSTVRAAVYGAVAGAWFGLVGVLLDAVATSWQRSGPTGLTQPDGWVPFVCLLLAGAGALVLTQVSFQVGSLAASFPANEATAPVVAVVLGAALLHEQLPLSPGHLAAYLLCVAVVALGTAQLARGLSSE</sequence>
<feature type="transmembrane region" description="Helical" evidence="1">
    <location>
        <begin position="161"/>
        <end position="179"/>
    </location>
</feature>